<reference evidence="1" key="2">
    <citation type="submission" date="2025-08" db="UniProtKB">
        <authorList>
            <consortium name="Ensembl"/>
        </authorList>
    </citation>
    <scope>IDENTIFICATION</scope>
</reference>
<dbReference type="EMBL" id="AHAT01010685">
    <property type="status" value="NOT_ANNOTATED_CDS"/>
    <property type="molecule type" value="Genomic_DNA"/>
</dbReference>
<dbReference type="AlphaFoldDB" id="W5LXX1"/>
<dbReference type="PANTHER" id="PTHR40240">
    <property type="entry name" value="PLEXUS, ISOFORM A"/>
    <property type="match status" value="1"/>
</dbReference>
<dbReference type="Ensembl" id="ENSLOCT00000000982.1">
    <property type="protein sequence ID" value="ENSLOCP00000000978.1"/>
    <property type="gene ID" value="ENSLOCG00000000856.1"/>
</dbReference>
<evidence type="ECO:0000313" key="1">
    <source>
        <dbReference type="Ensembl" id="ENSLOCP00000000978.1"/>
    </source>
</evidence>
<keyword evidence="2" id="KW-1185">Reference proteome</keyword>
<proteinExistence type="predicted"/>
<dbReference type="GeneTree" id="ENSGT00580000082227"/>
<protein>
    <recommendedName>
        <fullName evidence="3">Genetic suppressor element 1</fullName>
    </recommendedName>
</protein>
<dbReference type="Proteomes" id="UP000018468">
    <property type="component" value="Linkage group LG23"/>
</dbReference>
<reference evidence="2" key="1">
    <citation type="submission" date="2011-12" db="EMBL/GenBank/DDBJ databases">
        <title>The Draft Genome of Lepisosteus oculatus.</title>
        <authorList>
            <consortium name="The Broad Institute Genome Assembly &amp; Analysis Group"/>
            <consortium name="Computational R&amp;D Group"/>
            <consortium name="and Sequencing Platform"/>
            <person name="Di Palma F."/>
            <person name="Alfoldi J."/>
            <person name="Johnson J."/>
            <person name="Berlin A."/>
            <person name="Gnerre S."/>
            <person name="Jaffe D."/>
            <person name="MacCallum I."/>
            <person name="Young S."/>
            <person name="Walker B.J."/>
            <person name="Lander E.S."/>
            <person name="Lindblad-Toh K."/>
        </authorList>
    </citation>
    <scope>NUCLEOTIDE SEQUENCE [LARGE SCALE GENOMIC DNA]</scope>
</reference>
<organism evidence="1 2">
    <name type="scientific">Lepisosteus oculatus</name>
    <name type="common">Spotted gar</name>
    <dbReference type="NCBI Taxonomy" id="7918"/>
    <lineage>
        <taxon>Eukaryota</taxon>
        <taxon>Metazoa</taxon>
        <taxon>Chordata</taxon>
        <taxon>Craniata</taxon>
        <taxon>Vertebrata</taxon>
        <taxon>Euteleostomi</taxon>
        <taxon>Actinopterygii</taxon>
        <taxon>Neopterygii</taxon>
        <taxon>Holostei</taxon>
        <taxon>Semionotiformes</taxon>
        <taxon>Lepisosteidae</taxon>
        <taxon>Lepisosteus</taxon>
    </lineage>
</organism>
<dbReference type="PANTHER" id="PTHR40240:SF1">
    <property type="entry name" value="PLEXUS, ISOFORM A"/>
    <property type="match status" value="1"/>
</dbReference>
<evidence type="ECO:0000313" key="2">
    <source>
        <dbReference type="Proteomes" id="UP000018468"/>
    </source>
</evidence>
<accession>W5LXX1</accession>
<name>W5LXX1_LEPOC</name>
<sequence>RLMAAVLPGEESALVGSGSRPDRNGIGLIYCFICGGGVTPGKELKLQVKYQRENYPFFPFLQHQEPAPGAEEVTLEGCVLVCAVCQSFLGEQWNSFERSRTPIEKRMYWLKRPYQCDSRRIPQEWNISYDLERRISVSSQNFDAPESDLSSLSENENMSGALRRLGITRLSLQCPWPSSRRCCHSGATAPLLSRHLCKTTESLYAPSGGYQRRMPNIPTSASALATAAVILGTLWFRYTEVTKQQMLAMQRRRCHLSAPPALQTATLSTSRRGTSRAGVIAKPQSSTAAEESACYICGSKLSPANQYRVYVQKQERTSNEPFFPFLWLHSPPPGAVALSPAGCTLVCACCHSSLMQQWQGFELASVPVLQRLYVVPLNPGVSGQEPRPPESCKPEPVREACFLCGQDCSEDVKVICAKVGAGSSTSTMHFPFINLLPCPPKARGVKNGKVHCCQTCYTILEDIWAAYRLCLSEELITSVSTFLGRYHQAVTGAAIQASSFGHPAPRRGHTAVCYLCGAELAAGVEFQLHVNPPGRCGEREPFFPFLTVQPPAPRARPADSTGLVSTCLLCYHDLLGQWVQHERRAGQPASSPWSRQYSCETFVCFFC</sequence>
<evidence type="ECO:0008006" key="3">
    <source>
        <dbReference type="Google" id="ProtNLM"/>
    </source>
</evidence>
<dbReference type="Bgee" id="ENSLOCG00000000856">
    <property type="expression patterns" value="Expressed in ovary and 10 other cell types or tissues"/>
</dbReference>
<reference evidence="1" key="3">
    <citation type="submission" date="2025-09" db="UniProtKB">
        <authorList>
            <consortium name="Ensembl"/>
        </authorList>
    </citation>
    <scope>IDENTIFICATION</scope>
</reference>